<sequence length="438" mass="48938">MIKFLRGLFESSRLSRNTTPKLVSILFAIVLYIYVMGEVNPEIEKELNNIKVNILNKEEVENSGLVFIDQNEFTVNVKVSGKKNEIYKISPDDIKVSADLSGAKQGENIKTLQVSKPVNIEIKEISPQQINVRLDKIIKTQKTVEIVENGTPKRGYETGTPQITPDEILIEGPETKVQAVAKVIGEINVDGIDENIRRNVPVKAVDSQGKDIIGVKVETKNANVFLPVLKLKNINITPTIVGKPKEGYKITKIEVTPKNVTLRGKEAFIDSVKEVITKPINVDDLDATLVASANLVIDSNIETPYLNDLPKIRIEVEKIETKEFTFKANQISVNNLKGTLTTNIGELEEDIKIKISEVRSVLEEVKRSDLELIIDAGGLEEGTHILDLKLNKNRSYENIEITPKDIEIEIFKKEDEEDIDGVLNETIPIDRIIDMPGS</sequence>
<dbReference type="AlphaFoldDB" id="A0A1T5I8Q0"/>
<dbReference type="Gene3D" id="2.170.120.40">
    <property type="entry name" value="YbbR-like domain"/>
    <property type="match status" value="2"/>
</dbReference>
<dbReference type="Proteomes" id="UP000190285">
    <property type="component" value="Unassembled WGS sequence"/>
</dbReference>
<protein>
    <submittedName>
        <fullName evidence="1">YbbR domain-containing protein</fullName>
    </submittedName>
</protein>
<dbReference type="InterPro" id="IPR053154">
    <property type="entry name" value="c-di-AMP_regulator"/>
</dbReference>
<dbReference type="RefSeq" id="WP_079488473.1">
    <property type="nucleotide sequence ID" value="NZ_FUZT01000001.1"/>
</dbReference>
<organism evidence="1 2">
    <name type="scientific">Maledivibacter halophilus</name>
    <dbReference type="NCBI Taxonomy" id="36842"/>
    <lineage>
        <taxon>Bacteria</taxon>
        <taxon>Bacillati</taxon>
        <taxon>Bacillota</taxon>
        <taxon>Clostridia</taxon>
        <taxon>Peptostreptococcales</taxon>
        <taxon>Caminicellaceae</taxon>
        <taxon>Maledivibacter</taxon>
    </lineage>
</organism>
<dbReference type="PANTHER" id="PTHR37804">
    <property type="entry name" value="CDAA REGULATORY PROTEIN CDAR"/>
    <property type="match status" value="1"/>
</dbReference>
<gene>
    <name evidence="1" type="ORF">SAMN02194393_00056</name>
</gene>
<dbReference type="STRING" id="36842.SAMN02194393_00056"/>
<proteinExistence type="predicted"/>
<dbReference type="OrthoDB" id="2111604at2"/>
<name>A0A1T5I8Q0_9FIRM</name>
<keyword evidence="2" id="KW-1185">Reference proteome</keyword>
<dbReference type="Gene3D" id="2.170.120.30">
    <property type="match status" value="1"/>
</dbReference>
<dbReference type="EMBL" id="FUZT01000001">
    <property type="protein sequence ID" value="SKC35561.1"/>
    <property type="molecule type" value="Genomic_DNA"/>
</dbReference>
<dbReference type="InterPro" id="IPR012505">
    <property type="entry name" value="YbbR"/>
</dbReference>
<dbReference type="PANTHER" id="PTHR37804:SF1">
    <property type="entry name" value="CDAA REGULATORY PROTEIN CDAR"/>
    <property type="match status" value="1"/>
</dbReference>
<accession>A0A1T5I8Q0</accession>
<evidence type="ECO:0000313" key="2">
    <source>
        <dbReference type="Proteomes" id="UP000190285"/>
    </source>
</evidence>
<evidence type="ECO:0000313" key="1">
    <source>
        <dbReference type="EMBL" id="SKC35561.1"/>
    </source>
</evidence>
<reference evidence="1 2" key="1">
    <citation type="submission" date="2017-02" db="EMBL/GenBank/DDBJ databases">
        <authorList>
            <person name="Peterson S.W."/>
        </authorList>
    </citation>
    <scope>NUCLEOTIDE SEQUENCE [LARGE SCALE GENOMIC DNA]</scope>
    <source>
        <strain evidence="1 2">M1</strain>
    </source>
</reference>
<dbReference type="Pfam" id="PF07949">
    <property type="entry name" value="YbbR"/>
    <property type="match status" value="3"/>
</dbReference>